<dbReference type="AlphaFoldDB" id="A0A9P4NL21"/>
<proteinExistence type="inferred from homology"/>
<keyword evidence="14" id="KW-1185">Reference proteome</keyword>
<dbReference type="GO" id="GO:0000715">
    <property type="term" value="P:nucleotide-excision repair, DNA damage recognition"/>
    <property type="evidence" value="ECO:0007669"/>
    <property type="project" value="TreeGrafter"/>
</dbReference>
<dbReference type="Gene3D" id="3.90.530.10">
    <property type="entry name" value="XPA C-terminal domain"/>
    <property type="match status" value="1"/>
</dbReference>
<keyword evidence="7" id="KW-0238">DNA-binding</keyword>
<dbReference type="Proteomes" id="UP000800235">
    <property type="component" value="Unassembled WGS sequence"/>
</dbReference>
<dbReference type="NCBIfam" id="TIGR00598">
    <property type="entry name" value="rad14"/>
    <property type="match status" value="1"/>
</dbReference>
<name>A0A9P4NL21_9PEZI</name>
<evidence type="ECO:0000256" key="1">
    <source>
        <dbReference type="ARBA" id="ARBA00004123"/>
    </source>
</evidence>
<evidence type="ECO:0000256" key="2">
    <source>
        <dbReference type="ARBA" id="ARBA00005548"/>
    </source>
</evidence>
<keyword evidence="6" id="KW-0862">Zinc</keyword>
<evidence type="ECO:0000259" key="12">
    <source>
        <dbReference type="Pfam" id="PF05181"/>
    </source>
</evidence>
<dbReference type="GO" id="GO:0000110">
    <property type="term" value="C:nucleotide-excision repair factor 1 complex"/>
    <property type="evidence" value="ECO:0007669"/>
    <property type="project" value="TreeGrafter"/>
</dbReference>
<comment type="subcellular location">
    <subcellularLocation>
        <location evidence="1">Nucleus</location>
    </subcellularLocation>
</comment>
<dbReference type="CDD" id="cd21077">
    <property type="entry name" value="DBD_Rad14"/>
    <property type="match status" value="1"/>
</dbReference>
<dbReference type="GO" id="GO:0070914">
    <property type="term" value="P:UV-damage excision repair"/>
    <property type="evidence" value="ECO:0007669"/>
    <property type="project" value="TreeGrafter"/>
</dbReference>
<evidence type="ECO:0000256" key="5">
    <source>
        <dbReference type="ARBA" id="ARBA00022771"/>
    </source>
</evidence>
<comment type="caution">
    <text evidence="13">The sequence shown here is derived from an EMBL/GenBank/DDBJ whole genome shotgun (WGS) entry which is preliminary data.</text>
</comment>
<accession>A0A9P4NL21</accession>
<evidence type="ECO:0000256" key="4">
    <source>
        <dbReference type="ARBA" id="ARBA00022763"/>
    </source>
</evidence>
<reference evidence="13" key="1">
    <citation type="journal article" date="2020" name="Stud. Mycol.">
        <title>101 Dothideomycetes genomes: a test case for predicting lifestyles and emergence of pathogens.</title>
        <authorList>
            <person name="Haridas S."/>
            <person name="Albert R."/>
            <person name="Binder M."/>
            <person name="Bloem J."/>
            <person name="Labutti K."/>
            <person name="Salamov A."/>
            <person name="Andreopoulos B."/>
            <person name="Baker S."/>
            <person name="Barry K."/>
            <person name="Bills G."/>
            <person name="Bluhm B."/>
            <person name="Cannon C."/>
            <person name="Castanera R."/>
            <person name="Culley D."/>
            <person name="Daum C."/>
            <person name="Ezra D."/>
            <person name="Gonzalez J."/>
            <person name="Henrissat B."/>
            <person name="Kuo A."/>
            <person name="Liang C."/>
            <person name="Lipzen A."/>
            <person name="Lutzoni F."/>
            <person name="Magnuson J."/>
            <person name="Mondo S."/>
            <person name="Nolan M."/>
            <person name="Ohm R."/>
            <person name="Pangilinan J."/>
            <person name="Park H.-J."/>
            <person name="Ramirez L."/>
            <person name="Alfaro M."/>
            <person name="Sun H."/>
            <person name="Tritt A."/>
            <person name="Yoshinaga Y."/>
            <person name="Zwiers L.-H."/>
            <person name="Turgeon B."/>
            <person name="Goodwin S."/>
            <person name="Spatafora J."/>
            <person name="Crous P."/>
            <person name="Grigoriev I."/>
        </authorList>
    </citation>
    <scope>NUCLEOTIDE SEQUENCE</scope>
    <source>
        <strain evidence="13">CBS 130266</strain>
    </source>
</reference>
<evidence type="ECO:0000256" key="11">
    <source>
        <dbReference type="SAM" id="MobiDB-lite"/>
    </source>
</evidence>
<evidence type="ECO:0000256" key="9">
    <source>
        <dbReference type="ARBA" id="ARBA00023242"/>
    </source>
</evidence>
<evidence type="ECO:0000256" key="6">
    <source>
        <dbReference type="ARBA" id="ARBA00022833"/>
    </source>
</evidence>
<keyword evidence="8" id="KW-0234">DNA repair</keyword>
<dbReference type="FunFam" id="3.90.530.10:FF:000003">
    <property type="entry name" value="Dna repair rad14 protein"/>
    <property type="match status" value="1"/>
</dbReference>
<dbReference type="InterPro" id="IPR009061">
    <property type="entry name" value="DNA-bd_dom_put_sf"/>
</dbReference>
<dbReference type="GO" id="GO:0003684">
    <property type="term" value="F:damaged DNA binding"/>
    <property type="evidence" value="ECO:0007669"/>
    <property type="project" value="InterPro"/>
</dbReference>
<dbReference type="Pfam" id="PF05181">
    <property type="entry name" value="XPA_C"/>
    <property type="match status" value="1"/>
</dbReference>
<gene>
    <name evidence="13" type="ORF">EJ08DRAFT_681472</name>
</gene>
<dbReference type="InterPro" id="IPR022656">
    <property type="entry name" value="XPA_C"/>
</dbReference>
<dbReference type="GO" id="GO:0008270">
    <property type="term" value="F:zinc ion binding"/>
    <property type="evidence" value="ECO:0007669"/>
    <property type="project" value="UniProtKB-KW"/>
</dbReference>
<dbReference type="PANTHER" id="PTHR10142:SF0">
    <property type="entry name" value="DNA REPAIR PROTEIN COMPLEMENTING XP-A CELLS"/>
    <property type="match status" value="1"/>
</dbReference>
<evidence type="ECO:0000256" key="8">
    <source>
        <dbReference type="ARBA" id="ARBA00023204"/>
    </source>
</evidence>
<keyword evidence="3" id="KW-0479">Metal-binding</keyword>
<dbReference type="PANTHER" id="PTHR10142">
    <property type="entry name" value="DNA REPAIR PROTEIN COMPLEMENTING XP-A CELLS"/>
    <property type="match status" value="1"/>
</dbReference>
<feature type="compositionally biased region" description="Low complexity" evidence="11">
    <location>
        <begin position="45"/>
        <end position="62"/>
    </location>
</feature>
<keyword evidence="5" id="KW-0863">Zinc-finger</keyword>
<evidence type="ECO:0000313" key="13">
    <source>
        <dbReference type="EMBL" id="KAF2425825.1"/>
    </source>
</evidence>
<dbReference type="GO" id="GO:0006284">
    <property type="term" value="P:base-excision repair"/>
    <property type="evidence" value="ECO:0007669"/>
    <property type="project" value="TreeGrafter"/>
</dbReference>
<dbReference type="EMBL" id="MU007067">
    <property type="protein sequence ID" value="KAF2425825.1"/>
    <property type="molecule type" value="Genomic_DNA"/>
</dbReference>
<evidence type="ECO:0000256" key="10">
    <source>
        <dbReference type="ARBA" id="ARBA00072989"/>
    </source>
</evidence>
<dbReference type="InterPro" id="IPR037129">
    <property type="entry name" value="XPA_sf"/>
</dbReference>
<organism evidence="13 14">
    <name type="scientific">Tothia fuscella</name>
    <dbReference type="NCBI Taxonomy" id="1048955"/>
    <lineage>
        <taxon>Eukaryota</taxon>
        <taxon>Fungi</taxon>
        <taxon>Dikarya</taxon>
        <taxon>Ascomycota</taxon>
        <taxon>Pezizomycotina</taxon>
        <taxon>Dothideomycetes</taxon>
        <taxon>Pleosporomycetidae</taxon>
        <taxon>Venturiales</taxon>
        <taxon>Cylindrosympodiaceae</taxon>
        <taxon>Tothia</taxon>
    </lineage>
</organism>
<feature type="compositionally biased region" description="Basic and acidic residues" evidence="11">
    <location>
        <begin position="26"/>
        <end position="35"/>
    </location>
</feature>
<sequence length="382" mass="43131">MAERPSTPPRTTHSGSLPRNPITPEQVRRNEEARLKAKALRAQHDAAAAVASAKASSSTSIAGQKRPHSQISSCQNVPDNVRNAGISPANLSTPASDAAIRPAKKFERNAYIEYDFAKMTDTKGGFLSSLDDPDNKTLNARPENDPLAGKPAHMTLAEWERAQLLKKLRASKAGPFEPGLSILDSKDKKTNVCRECGRMEIDFQWIELFQCSVCHTCKEKYPEKYSLLTKTEAREDYLLTNPELEDTDLFPRWEKPNPHKSTWNNMLLFLRYQVEEYAFSDRKWGSQEALDAEFERREGTKKSRKEKGYKKKLDELKKRTRVEAWKRQKGSGLGGGMDVKFGDRVGVERHEHEWGELTEDPKTGVTESRCVGCGVVCEEIVF</sequence>
<evidence type="ECO:0000256" key="3">
    <source>
        <dbReference type="ARBA" id="ARBA00022723"/>
    </source>
</evidence>
<dbReference type="GO" id="GO:1901255">
    <property type="term" value="P:nucleotide-excision repair involved in interstrand cross-link repair"/>
    <property type="evidence" value="ECO:0007669"/>
    <property type="project" value="TreeGrafter"/>
</dbReference>
<feature type="region of interest" description="Disordered" evidence="11">
    <location>
        <begin position="1"/>
        <end position="96"/>
    </location>
</feature>
<keyword evidence="4" id="KW-0227">DNA damage</keyword>
<feature type="domain" description="XPA C-terminal" evidence="12">
    <location>
        <begin position="224"/>
        <end position="274"/>
    </location>
</feature>
<dbReference type="SUPFAM" id="SSF46955">
    <property type="entry name" value="Putative DNA-binding domain"/>
    <property type="match status" value="1"/>
</dbReference>
<protein>
    <recommendedName>
        <fullName evidence="10">DNA repair protein RAD14</fullName>
    </recommendedName>
</protein>
<keyword evidence="9" id="KW-0539">Nucleus</keyword>
<feature type="compositionally biased region" description="Polar residues" evidence="11">
    <location>
        <begin position="69"/>
        <end position="78"/>
    </location>
</feature>
<dbReference type="OrthoDB" id="5368863at2759"/>
<comment type="similarity">
    <text evidence="2">Belongs to the XPA family.</text>
</comment>
<dbReference type="InterPro" id="IPR000465">
    <property type="entry name" value="XPA/RAD14"/>
</dbReference>
<evidence type="ECO:0000256" key="7">
    <source>
        <dbReference type="ARBA" id="ARBA00023125"/>
    </source>
</evidence>
<evidence type="ECO:0000313" key="14">
    <source>
        <dbReference type="Proteomes" id="UP000800235"/>
    </source>
</evidence>